<evidence type="ECO:0000313" key="12">
    <source>
        <dbReference type="Ensembl" id="ENSPCEP00000023177.1"/>
    </source>
</evidence>
<dbReference type="Pfam" id="PF13853">
    <property type="entry name" value="7tm_4"/>
    <property type="match status" value="1"/>
</dbReference>
<keyword evidence="5 9" id="KW-0297">G-protein coupled receptor</keyword>
<dbReference type="AlphaFoldDB" id="A0A8C8SPZ8"/>
<evidence type="ECO:0000259" key="11">
    <source>
        <dbReference type="PROSITE" id="PS50262"/>
    </source>
</evidence>
<evidence type="ECO:0000256" key="2">
    <source>
        <dbReference type="ARBA" id="ARBA00004141"/>
    </source>
</evidence>
<feature type="transmembrane region" description="Helical" evidence="10">
    <location>
        <begin position="101"/>
        <end position="128"/>
    </location>
</feature>
<sequence length="325" mass="36891">MILPFLLLITEVRNSSTIVNEFILVGFTDDPWLQVALFMVFLMIYVITLMGNLGMILLIKIDPQLHTPMYFFLSHLSFCDVCYSSAIAPKMLVNFLRENKAISFIGCAAQSYIFGSFLDAECFLLAAMAYDRCVAICKPLLYNVTMSRLLCVSLVVGAYTIGLVDSLVHTYFAFRLSFCSSNVINHFFCDIPALLVLSCSNTWLNELLLFIIVSFLEMSTTLSILVSYLYIFITIIKTRSAEGKRKAFSTCASHLLCLTIFHGTLLFMYTRPSSSYSMDTDKMASVFYTMVIPMLNPLIYSLRNKDVKDALRRVMSRKCFPSFLH</sequence>
<feature type="transmembrane region" description="Helical" evidence="10">
    <location>
        <begin position="31"/>
        <end position="58"/>
    </location>
</feature>
<organism evidence="12 13">
    <name type="scientific">Pelusios castaneus</name>
    <name type="common">West African mud turtle</name>
    <dbReference type="NCBI Taxonomy" id="367368"/>
    <lineage>
        <taxon>Eukaryota</taxon>
        <taxon>Metazoa</taxon>
        <taxon>Chordata</taxon>
        <taxon>Craniata</taxon>
        <taxon>Vertebrata</taxon>
        <taxon>Euteleostomi</taxon>
        <taxon>Archelosauria</taxon>
        <taxon>Testudinata</taxon>
        <taxon>Testudines</taxon>
        <taxon>Pleurodira</taxon>
        <taxon>Pelomedusidae</taxon>
        <taxon>Pelusios</taxon>
    </lineage>
</organism>
<keyword evidence="6 10" id="KW-0472">Membrane</keyword>
<dbReference type="PRINTS" id="PR00237">
    <property type="entry name" value="GPCRRHODOPSN"/>
</dbReference>
<dbReference type="GO" id="GO:0005886">
    <property type="term" value="C:plasma membrane"/>
    <property type="evidence" value="ECO:0007669"/>
    <property type="project" value="UniProtKB-SubCell"/>
</dbReference>
<evidence type="ECO:0000256" key="7">
    <source>
        <dbReference type="ARBA" id="ARBA00023170"/>
    </source>
</evidence>
<dbReference type="GO" id="GO:0004984">
    <property type="term" value="F:olfactory receptor activity"/>
    <property type="evidence" value="ECO:0007669"/>
    <property type="project" value="InterPro"/>
</dbReference>
<keyword evidence="13" id="KW-1185">Reference proteome</keyword>
<evidence type="ECO:0000256" key="8">
    <source>
        <dbReference type="ARBA" id="ARBA00023224"/>
    </source>
</evidence>
<comment type="similarity">
    <text evidence="9">Belongs to the G-protein coupled receptor 1 family.</text>
</comment>
<dbReference type="Proteomes" id="UP000694393">
    <property type="component" value="Unplaced"/>
</dbReference>
<dbReference type="PROSITE" id="PS00237">
    <property type="entry name" value="G_PROTEIN_RECEP_F1_1"/>
    <property type="match status" value="1"/>
</dbReference>
<dbReference type="FunFam" id="1.20.1070.10:FF:000003">
    <property type="entry name" value="Olfactory receptor"/>
    <property type="match status" value="1"/>
</dbReference>
<dbReference type="InterPro" id="IPR017452">
    <property type="entry name" value="GPCR_Rhodpsn_7TM"/>
</dbReference>
<evidence type="ECO:0000313" key="13">
    <source>
        <dbReference type="Proteomes" id="UP000694393"/>
    </source>
</evidence>
<evidence type="ECO:0000256" key="4">
    <source>
        <dbReference type="ARBA" id="ARBA00022989"/>
    </source>
</evidence>
<protein>
    <recommendedName>
        <fullName evidence="10">Olfactory receptor</fullName>
    </recommendedName>
</protein>
<feature type="domain" description="G-protein coupled receptors family 1 profile" evidence="11">
    <location>
        <begin position="51"/>
        <end position="300"/>
    </location>
</feature>
<keyword evidence="10" id="KW-1003">Cell membrane</keyword>
<reference evidence="12" key="2">
    <citation type="submission" date="2025-09" db="UniProtKB">
        <authorList>
            <consortium name="Ensembl"/>
        </authorList>
    </citation>
    <scope>IDENTIFICATION</scope>
</reference>
<keyword evidence="8 9" id="KW-0807">Transducer</keyword>
<dbReference type="PANTHER" id="PTHR48018">
    <property type="entry name" value="OLFACTORY RECEPTOR"/>
    <property type="match status" value="1"/>
</dbReference>
<dbReference type="Gene3D" id="1.20.1070.10">
    <property type="entry name" value="Rhodopsin 7-helix transmembrane proteins"/>
    <property type="match status" value="1"/>
</dbReference>
<evidence type="ECO:0000256" key="10">
    <source>
        <dbReference type="RuleBase" id="RU363047"/>
    </source>
</evidence>
<comment type="subcellular location">
    <subcellularLocation>
        <location evidence="10">Cell membrane</location>
        <topology evidence="10">Multi-pass membrane protein</topology>
    </subcellularLocation>
    <subcellularLocation>
        <location evidence="2">Membrane</location>
        <topology evidence="2">Multi-pass membrane protein</topology>
    </subcellularLocation>
</comment>
<evidence type="ECO:0000256" key="3">
    <source>
        <dbReference type="ARBA" id="ARBA00022692"/>
    </source>
</evidence>
<accession>A0A8C8SPZ8</accession>
<keyword evidence="10" id="KW-0552">Olfaction</keyword>
<dbReference type="GO" id="GO:0004930">
    <property type="term" value="F:G protein-coupled receptor activity"/>
    <property type="evidence" value="ECO:0007669"/>
    <property type="project" value="UniProtKB-KW"/>
</dbReference>
<keyword evidence="10" id="KW-0716">Sensory transduction</keyword>
<keyword evidence="3 9" id="KW-0812">Transmembrane</keyword>
<feature type="transmembrane region" description="Helical" evidence="10">
    <location>
        <begin position="282"/>
        <end position="302"/>
    </location>
</feature>
<comment type="function">
    <text evidence="1">Odorant receptor.</text>
</comment>
<dbReference type="Ensembl" id="ENSPCET00000023952.1">
    <property type="protein sequence ID" value="ENSPCEP00000023177.1"/>
    <property type="gene ID" value="ENSPCEG00000017617.1"/>
</dbReference>
<dbReference type="PROSITE" id="PS50262">
    <property type="entry name" value="G_PROTEIN_RECEP_F1_2"/>
    <property type="match status" value="1"/>
</dbReference>
<feature type="transmembrane region" description="Helical" evidence="10">
    <location>
        <begin position="207"/>
        <end position="235"/>
    </location>
</feature>
<proteinExistence type="inferred from homology"/>
<dbReference type="PRINTS" id="PR00245">
    <property type="entry name" value="OLFACTORYR"/>
</dbReference>
<keyword evidence="4 10" id="KW-1133">Transmembrane helix</keyword>
<evidence type="ECO:0000256" key="1">
    <source>
        <dbReference type="ARBA" id="ARBA00002936"/>
    </source>
</evidence>
<keyword evidence="7 9" id="KW-0675">Receptor</keyword>
<dbReference type="SUPFAM" id="SSF81321">
    <property type="entry name" value="Family A G protein-coupled receptor-like"/>
    <property type="match status" value="1"/>
</dbReference>
<dbReference type="CDD" id="cd15410">
    <property type="entry name" value="7tmA_OR5D-like"/>
    <property type="match status" value="1"/>
</dbReference>
<evidence type="ECO:0000256" key="9">
    <source>
        <dbReference type="RuleBase" id="RU000688"/>
    </source>
</evidence>
<reference evidence="12" key="1">
    <citation type="submission" date="2025-08" db="UniProtKB">
        <authorList>
            <consortium name="Ensembl"/>
        </authorList>
    </citation>
    <scope>IDENTIFICATION</scope>
</reference>
<dbReference type="InterPro" id="IPR000276">
    <property type="entry name" value="GPCR_Rhodpsn"/>
</dbReference>
<evidence type="ECO:0000256" key="6">
    <source>
        <dbReference type="ARBA" id="ARBA00023136"/>
    </source>
</evidence>
<feature type="transmembrane region" description="Helical" evidence="10">
    <location>
        <begin position="247"/>
        <end position="270"/>
    </location>
</feature>
<name>A0A8C8SPZ8_9SAUR</name>
<evidence type="ECO:0000256" key="5">
    <source>
        <dbReference type="ARBA" id="ARBA00023040"/>
    </source>
</evidence>
<feature type="transmembrane region" description="Helical" evidence="10">
    <location>
        <begin position="140"/>
        <end position="161"/>
    </location>
</feature>
<dbReference type="InterPro" id="IPR000725">
    <property type="entry name" value="Olfact_rcpt"/>
</dbReference>
<feature type="transmembrane region" description="Helical" evidence="10">
    <location>
        <begin position="70"/>
        <end position="89"/>
    </location>
</feature>